<comment type="caution">
    <text evidence="6">The sequence shown here is derived from an EMBL/GenBank/DDBJ whole genome shotgun (WGS) entry which is preliminary data.</text>
</comment>
<dbReference type="InterPro" id="IPR011711">
    <property type="entry name" value="GntR_C"/>
</dbReference>
<dbReference type="RefSeq" id="WP_184111763.1">
    <property type="nucleotide sequence ID" value="NZ_BNAJ01000005.1"/>
</dbReference>
<dbReference type="PANTHER" id="PTHR43537:SF24">
    <property type="entry name" value="GLUCONATE OPERON TRANSCRIPTIONAL REPRESSOR"/>
    <property type="match status" value="1"/>
</dbReference>
<dbReference type="InterPro" id="IPR008920">
    <property type="entry name" value="TF_FadR/GntR_C"/>
</dbReference>
<name>A0A7W8KFH2_9DEIO</name>
<dbReference type="InterPro" id="IPR036390">
    <property type="entry name" value="WH_DNA-bd_sf"/>
</dbReference>
<sequence length="220" mass="24788">MFPRTVKTALVTRLRDEIVRGTFAPGERLRLEELADRFEVSTMPIREALSALESEGLVVIRPHRGAHVTSFTAAELRELYEIRAVLEQLATVRAVPHLTPADLTRLQDLVDQMEVPDDAFDVAPFSQLNMAFHQLIYDRAGMPQLAAQIRDLRVRVQHYLHKHLESTNYTMTGNVEHQRLIDLIRAGDATAAGHEMHTHILGTGLKIAEIMEREEALAGT</sequence>
<keyword evidence="8" id="KW-1185">Reference proteome</keyword>
<dbReference type="EMBL" id="JACHFK010000005">
    <property type="protein sequence ID" value="MBB5376783.1"/>
    <property type="molecule type" value="Genomic_DNA"/>
</dbReference>
<keyword evidence="2 6" id="KW-0238">DNA-binding</keyword>
<evidence type="ECO:0000256" key="1">
    <source>
        <dbReference type="ARBA" id="ARBA00023015"/>
    </source>
</evidence>
<reference evidence="5" key="1">
    <citation type="journal article" date="2014" name="Int. J. Syst. Evol. Microbiol.">
        <title>Complete genome of a new Firmicutes species belonging to the dominant human colonic microbiota ('Ruminococcus bicirculans') reveals two chromosomes and a selective capacity to utilize plant glucans.</title>
        <authorList>
            <consortium name="NISC Comparative Sequencing Program"/>
            <person name="Wegmann U."/>
            <person name="Louis P."/>
            <person name="Goesmann A."/>
            <person name="Henrissat B."/>
            <person name="Duncan S.H."/>
            <person name="Flint H.J."/>
        </authorList>
    </citation>
    <scope>NUCLEOTIDE SEQUENCE</scope>
    <source>
        <strain evidence="5">CGMCC 1.18437</strain>
    </source>
</reference>
<evidence type="ECO:0000313" key="8">
    <source>
        <dbReference type="Proteomes" id="UP000619376"/>
    </source>
</evidence>
<dbReference type="Proteomes" id="UP000619376">
    <property type="component" value="Unassembled WGS sequence"/>
</dbReference>
<reference evidence="8" key="2">
    <citation type="journal article" date="2019" name="Int. J. Syst. Evol. Microbiol.">
        <title>The Global Catalogue of Microorganisms (GCM) 10K type strain sequencing project: providing services to taxonomists for standard genome sequencing and annotation.</title>
        <authorList>
            <consortium name="The Broad Institute Genomics Platform"/>
            <consortium name="The Broad Institute Genome Sequencing Center for Infectious Disease"/>
            <person name="Wu L."/>
            <person name="Ma J."/>
        </authorList>
    </citation>
    <scope>NUCLEOTIDE SEQUENCE [LARGE SCALE GENOMIC DNA]</scope>
    <source>
        <strain evidence="8">CGMCC 1.18437</strain>
    </source>
</reference>
<dbReference type="InterPro" id="IPR000524">
    <property type="entry name" value="Tscrpt_reg_HTH_GntR"/>
</dbReference>
<dbReference type="GO" id="GO:0003700">
    <property type="term" value="F:DNA-binding transcription factor activity"/>
    <property type="evidence" value="ECO:0007669"/>
    <property type="project" value="InterPro"/>
</dbReference>
<reference evidence="5" key="4">
    <citation type="submission" date="2024-05" db="EMBL/GenBank/DDBJ databases">
        <authorList>
            <person name="Sun Q."/>
            <person name="Zhou Y."/>
        </authorList>
    </citation>
    <scope>NUCLEOTIDE SEQUENCE</scope>
    <source>
        <strain evidence="5">CGMCC 1.18437</strain>
    </source>
</reference>
<dbReference type="SMART" id="SM00345">
    <property type="entry name" value="HTH_GNTR"/>
    <property type="match status" value="1"/>
</dbReference>
<proteinExistence type="predicted"/>
<evidence type="ECO:0000313" key="7">
    <source>
        <dbReference type="Proteomes" id="UP000539473"/>
    </source>
</evidence>
<dbReference type="PROSITE" id="PS50949">
    <property type="entry name" value="HTH_GNTR"/>
    <property type="match status" value="1"/>
</dbReference>
<evidence type="ECO:0000256" key="3">
    <source>
        <dbReference type="ARBA" id="ARBA00023163"/>
    </source>
</evidence>
<keyword evidence="1" id="KW-0805">Transcription regulation</keyword>
<dbReference type="EMBL" id="BNAJ01000005">
    <property type="protein sequence ID" value="GHF45317.1"/>
    <property type="molecule type" value="Genomic_DNA"/>
</dbReference>
<dbReference type="SMART" id="SM00895">
    <property type="entry name" value="FCD"/>
    <property type="match status" value="1"/>
</dbReference>
<protein>
    <submittedName>
        <fullName evidence="5 6">GntR family transcriptional regulator</fullName>
    </submittedName>
</protein>
<evidence type="ECO:0000259" key="4">
    <source>
        <dbReference type="PROSITE" id="PS50949"/>
    </source>
</evidence>
<dbReference type="Pfam" id="PF07729">
    <property type="entry name" value="FCD"/>
    <property type="match status" value="1"/>
</dbReference>
<dbReference type="SUPFAM" id="SSF46785">
    <property type="entry name" value="Winged helix' DNA-binding domain"/>
    <property type="match status" value="1"/>
</dbReference>
<dbReference type="Pfam" id="PF00392">
    <property type="entry name" value="GntR"/>
    <property type="match status" value="1"/>
</dbReference>
<gene>
    <name evidence="5" type="ORF">GCM10017781_22120</name>
    <name evidence="6" type="ORF">HNQ07_002247</name>
</gene>
<evidence type="ECO:0000256" key="2">
    <source>
        <dbReference type="ARBA" id="ARBA00023125"/>
    </source>
</evidence>
<dbReference type="SUPFAM" id="SSF48008">
    <property type="entry name" value="GntR ligand-binding domain-like"/>
    <property type="match status" value="1"/>
</dbReference>
<dbReference type="CDD" id="cd07377">
    <property type="entry name" value="WHTH_GntR"/>
    <property type="match status" value="1"/>
</dbReference>
<dbReference type="GO" id="GO:0003677">
    <property type="term" value="F:DNA binding"/>
    <property type="evidence" value="ECO:0007669"/>
    <property type="project" value="UniProtKB-KW"/>
</dbReference>
<keyword evidence="3" id="KW-0804">Transcription</keyword>
<evidence type="ECO:0000313" key="5">
    <source>
        <dbReference type="EMBL" id="GHF45317.1"/>
    </source>
</evidence>
<evidence type="ECO:0000313" key="6">
    <source>
        <dbReference type="EMBL" id="MBB5376783.1"/>
    </source>
</evidence>
<dbReference type="PANTHER" id="PTHR43537">
    <property type="entry name" value="TRANSCRIPTIONAL REGULATOR, GNTR FAMILY"/>
    <property type="match status" value="1"/>
</dbReference>
<dbReference type="AlphaFoldDB" id="A0A7W8KFH2"/>
<dbReference type="Gene3D" id="1.10.10.10">
    <property type="entry name" value="Winged helix-like DNA-binding domain superfamily/Winged helix DNA-binding domain"/>
    <property type="match status" value="1"/>
</dbReference>
<dbReference type="InterPro" id="IPR036388">
    <property type="entry name" value="WH-like_DNA-bd_sf"/>
</dbReference>
<dbReference type="Proteomes" id="UP000539473">
    <property type="component" value="Unassembled WGS sequence"/>
</dbReference>
<organism evidence="6 7">
    <name type="scientific">Deinococcus metalli</name>
    <dbReference type="NCBI Taxonomy" id="1141878"/>
    <lineage>
        <taxon>Bacteria</taxon>
        <taxon>Thermotogati</taxon>
        <taxon>Deinococcota</taxon>
        <taxon>Deinococci</taxon>
        <taxon>Deinococcales</taxon>
        <taxon>Deinococcaceae</taxon>
        <taxon>Deinococcus</taxon>
    </lineage>
</organism>
<reference evidence="6 7" key="3">
    <citation type="submission" date="2020-08" db="EMBL/GenBank/DDBJ databases">
        <title>Genomic Encyclopedia of Type Strains, Phase IV (KMG-IV): sequencing the most valuable type-strain genomes for metagenomic binning, comparative biology and taxonomic classification.</title>
        <authorList>
            <person name="Goeker M."/>
        </authorList>
    </citation>
    <scope>NUCLEOTIDE SEQUENCE [LARGE SCALE GENOMIC DNA]</scope>
    <source>
        <strain evidence="6 7">DSM 27521</strain>
    </source>
</reference>
<feature type="domain" description="HTH gntR-type" evidence="4">
    <location>
        <begin position="4"/>
        <end position="71"/>
    </location>
</feature>
<dbReference type="Gene3D" id="1.20.120.530">
    <property type="entry name" value="GntR ligand-binding domain-like"/>
    <property type="match status" value="1"/>
</dbReference>
<accession>A0A7W8KFH2</accession>